<keyword evidence="3" id="KW-0342">GTP-binding</keyword>
<evidence type="ECO:0000259" key="5">
    <source>
        <dbReference type="PROSITE" id="PS51720"/>
    </source>
</evidence>
<dbReference type="Gene3D" id="3.40.50.300">
    <property type="entry name" value="P-loop containing nucleotide triphosphate hydrolases"/>
    <property type="match status" value="1"/>
</dbReference>
<dbReference type="GeneTree" id="ENSGT01150000286992"/>
<dbReference type="SUPFAM" id="SSF52540">
    <property type="entry name" value="P-loop containing nucleoside triphosphate hydrolases"/>
    <property type="match status" value="1"/>
</dbReference>
<dbReference type="InterPro" id="IPR027417">
    <property type="entry name" value="P-loop_NTPase"/>
</dbReference>
<keyword evidence="2" id="KW-0547">Nucleotide-binding</keyword>
<proteinExistence type="inferred from homology"/>
<evidence type="ECO:0000256" key="4">
    <source>
        <dbReference type="SAM" id="Phobius"/>
    </source>
</evidence>
<organism evidence="6 7">
    <name type="scientific">Pygocentrus nattereri</name>
    <name type="common">Red-bellied piranha</name>
    <dbReference type="NCBI Taxonomy" id="42514"/>
    <lineage>
        <taxon>Eukaryota</taxon>
        <taxon>Metazoa</taxon>
        <taxon>Chordata</taxon>
        <taxon>Craniata</taxon>
        <taxon>Vertebrata</taxon>
        <taxon>Euteleostomi</taxon>
        <taxon>Actinopterygii</taxon>
        <taxon>Neopterygii</taxon>
        <taxon>Teleostei</taxon>
        <taxon>Ostariophysi</taxon>
        <taxon>Characiformes</taxon>
        <taxon>Characoidei</taxon>
        <taxon>Pygocentrus</taxon>
    </lineage>
</organism>
<dbReference type="AlphaFoldDB" id="A0A3B4CY68"/>
<keyword evidence="4" id="KW-0812">Transmembrane</keyword>
<dbReference type="PROSITE" id="PS51720">
    <property type="entry name" value="G_AIG1"/>
    <property type="match status" value="1"/>
</dbReference>
<name>A0A3B4CY68_PYGNA</name>
<evidence type="ECO:0000313" key="6">
    <source>
        <dbReference type="Ensembl" id="ENSPNAP00000015736.2"/>
    </source>
</evidence>
<keyword evidence="4" id="KW-1133">Transmembrane helix</keyword>
<reference evidence="6" key="3">
    <citation type="submission" date="2025-09" db="UniProtKB">
        <authorList>
            <consortium name="Ensembl"/>
        </authorList>
    </citation>
    <scope>IDENTIFICATION</scope>
</reference>
<feature type="transmembrane region" description="Helical" evidence="4">
    <location>
        <begin position="260"/>
        <end position="286"/>
    </location>
</feature>
<dbReference type="Pfam" id="PF04548">
    <property type="entry name" value="AIG1"/>
    <property type="match status" value="1"/>
</dbReference>
<dbReference type="OMA" id="KAIWETP"/>
<dbReference type="FunFam" id="3.40.50.300:FF:000366">
    <property type="entry name" value="GTPase, IMAP family member 2"/>
    <property type="match status" value="1"/>
</dbReference>
<reference evidence="6 7" key="1">
    <citation type="submission" date="2020-10" db="EMBL/GenBank/DDBJ databases">
        <title>Pygocentrus nattereri (red-bellied piranha) genome, fPygNat1, primary haplotype.</title>
        <authorList>
            <person name="Myers G."/>
            <person name="Meyer A."/>
            <person name="Karagic N."/>
            <person name="Pippel M."/>
            <person name="Winkler S."/>
            <person name="Tracey A."/>
            <person name="Wood J."/>
            <person name="Formenti G."/>
            <person name="Howe K."/>
            <person name="Fedrigo O."/>
            <person name="Jarvis E.D."/>
        </authorList>
    </citation>
    <scope>NUCLEOTIDE SEQUENCE [LARGE SCALE GENOMIC DNA]</scope>
</reference>
<keyword evidence="4" id="KW-0472">Membrane</keyword>
<comment type="similarity">
    <text evidence="1">Belongs to the TRAFAC class TrmE-Era-EngA-EngB-Septin-like GTPase superfamily. AIG1/Toc34/Toc159-like paraseptin GTPase family. IAN subfamily.</text>
</comment>
<dbReference type="Proteomes" id="UP001501920">
    <property type="component" value="Chromosome 12"/>
</dbReference>
<protein>
    <recommendedName>
        <fullName evidence="5">AIG1-type G domain-containing protein</fullName>
    </recommendedName>
</protein>
<evidence type="ECO:0000256" key="2">
    <source>
        <dbReference type="ARBA" id="ARBA00022741"/>
    </source>
</evidence>
<evidence type="ECO:0000256" key="1">
    <source>
        <dbReference type="ARBA" id="ARBA00008535"/>
    </source>
</evidence>
<evidence type="ECO:0000256" key="3">
    <source>
        <dbReference type="ARBA" id="ARBA00023134"/>
    </source>
</evidence>
<dbReference type="PANTHER" id="PTHR10903">
    <property type="entry name" value="GTPASE, IMAP FAMILY MEMBER-RELATED"/>
    <property type="match status" value="1"/>
</dbReference>
<reference evidence="6" key="2">
    <citation type="submission" date="2025-08" db="UniProtKB">
        <authorList>
            <consortium name="Ensembl"/>
        </authorList>
    </citation>
    <scope>IDENTIFICATION</scope>
</reference>
<keyword evidence="7" id="KW-1185">Reference proteome</keyword>
<dbReference type="Ensembl" id="ENSPNAT00000023993.2">
    <property type="protein sequence ID" value="ENSPNAP00000015736.2"/>
    <property type="gene ID" value="ENSPNAG00000021813.2"/>
</dbReference>
<evidence type="ECO:0000313" key="7">
    <source>
        <dbReference type="Proteomes" id="UP001501920"/>
    </source>
</evidence>
<dbReference type="GO" id="GO:0005525">
    <property type="term" value="F:GTP binding"/>
    <property type="evidence" value="ECO:0007669"/>
    <property type="project" value="UniProtKB-KW"/>
</dbReference>
<dbReference type="InterPro" id="IPR045058">
    <property type="entry name" value="GIMA/IAN/Toc"/>
</dbReference>
<dbReference type="PANTHER" id="PTHR10903:SF62">
    <property type="entry name" value="GTPASE IMAP FAMILY MEMBER 4-LIKE-RELATED"/>
    <property type="match status" value="1"/>
</dbReference>
<dbReference type="InterPro" id="IPR006703">
    <property type="entry name" value="G_AIG1"/>
</dbReference>
<feature type="domain" description="AIG1-type G" evidence="5">
    <location>
        <begin position="7"/>
        <end position="228"/>
    </location>
</feature>
<sequence>VGTSQPSTQVRILLLGKTGAGKSSAGNTILGVNVFEPACSPQSQTNICKRYEKEINGRNIVVIDTPGFFDTDREEKQLKAEIISSLVECAPGPHAFILVLEVAKYTRENQETVKKLLKYFSGDVLSHMVLLFTHGDNLEENMTIHDFINQGNVERKTLKELAEKCGNRVHVIDNKHWSKDSRANQTDETPWEYRSNTFQLTQLMKTINNILIEKDNKPYKNEALGETGKAIKEEVNNIIQEMKDEGKIRDMTEADMVRQLAGVTVGILLGALLGVGVGLAAPVVLVPGLIRAVWRKLTHQRPQAGGAPVEPEAVGVEALAGIGVAAGVSAEITAASVAAAGAEAAALGAGAATGIGAGVEAGLLFLYGAGKGAMSGYKMSKTSDTPNQAASKVAHALADKAEDMSTYFGHAVYII</sequence>
<accession>A0A3B4CY68</accession>